<name>A0A1S4H7U2_ANOGA</name>
<reference evidence="6 7" key="2">
    <citation type="journal article" date="2004" name="Trends Parasitol.">
        <title>The Anopheles gambiae genome: an update.</title>
        <authorList>
            <person name="Mongin E."/>
            <person name="Louis C."/>
            <person name="Holt R.A."/>
            <person name="Birney E."/>
            <person name="Collins F.H."/>
        </authorList>
    </citation>
    <scope>NUCLEOTIDE SEQUENCE [LARGE SCALE GENOMIC DNA]</scope>
    <source>
        <strain evidence="6 7">PEST</strain>
    </source>
</reference>
<organism evidence="6 7">
    <name type="scientific">Anopheles gambiae</name>
    <name type="common">African malaria mosquito</name>
    <dbReference type="NCBI Taxonomy" id="7165"/>
    <lineage>
        <taxon>Eukaryota</taxon>
        <taxon>Metazoa</taxon>
        <taxon>Ecdysozoa</taxon>
        <taxon>Arthropoda</taxon>
        <taxon>Hexapoda</taxon>
        <taxon>Insecta</taxon>
        <taxon>Pterygota</taxon>
        <taxon>Neoptera</taxon>
        <taxon>Endopterygota</taxon>
        <taxon>Diptera</taxon>
        <taxon>Nematocera</taxon>
        <taxon>Culicoidea</taxon>
        <taxon>Culicidae</taxon>
        <taxon>Anophelinae</taxon>
        <taxon>Anopheles</taxon>
    </lineage>
</organism>
<evidence type="ECO:0000313" key="6">
    <source>
        <dbReference type="EnsemblMetazoa" id="AGAP011536-PA"/>
    </source>
</evidence>
<dbReference type="VEuPathDB" id="VectorBase:AGAP011536"/>
<comment type="subcellular location">
    <subcellularLocation>
        <location evidence="1">Nucleus</location>
    </subcellularLocation>
</comment>
<evidence type="ECO:0000313" key="7">
    <source>
        <dbReference type="Proteomes" id="UP000007062"/>
    </source>
</evidence>
<dbReference type="Pfam" id="PF09739">
    <property type="entry name" value="MCM_bind"/>
    <property type="match status" value="1"/>
</dbReference>
<evidence type="ECO:0000256" key="5">
    <source>
        <dbReference type="SAM" id="MobiDB-lite"/>
    </source>
</evidence>
<dbReference type="AlphaFoldDB" id="A0A1S4H7U2"/>
<dbReference type="PANTHER" id="PTHR13489">
    <property type="entry name" value="MINI-CHROMOSOME MAINTENANCE COMPLEX-BINDING PROTEIN"/>
    <property type="match status" value="1"/>
</dbReference>
<reference evidence="6 7" key="1">
    <citation type="journal article" date="2002" name="Science">
        <title>The genome sequence of the malaria mosquito Anopheles gambiae.</title>
        <authorList>
            <person name="Holt R.A."/>
            <person name="Subramanian G.M."/>
            <person name="Halpern A."/>
            <person name="Sutton G.G."/>
            <person name="Charlab R."/>
            <person name="Nusskern D.R."/>
            <person name="Wincker P."/>
            <person name="Clark A.G."/>
            <person name="Ribeiro J.M."/>
            <person name="Wides R."/>
            <person name="Salzberg S.L."/>
            <person name="Loftus B."/>
            <person name="Yandell M."/>
            <person name="Majoros W.H."/>
            <person name="Rusch D.B."/>
            <person name="Lai Z."/>
            <person name="Kraft C.L."/>
            <person name="Abril J.F."/>
            <person name="Anthouard V."/>
            <person name="Arensburger P."/>
            <person name="Atkinson P.W."/>
            <person name="Baden H."/>
            <person name="de Berardinis V."/>
            <person name="Baldwin D."/>
            <person name="Benes V."/>
            <person name="Biedler J."/>
            <person name="Blass C."/>
            <person name="Bolanos R."/>
            <person name="Boscus D."/>
            <person name="Barnstead M."/>
            <person name="Cai S."/>
            <person name="Center A."/>
            <person name="Chaturverdi K."/>
            <person name="Christophides G.K."/>
            <person name="Chrystal M.A."/>
            <person name="Clamp M."/>
            <person name="Cravchik A."/>
            <person name="Curwen V."/>
            <person name="Dana A."/>
            <person name="Delcher A."/>
            <person name="Dew I."/>
            <person name="Evans C.A."/>
            <person name="Flanigan M."/>
            <person name="Grundschober-Freimoser A."/>
            <person name="Friedli L."/>
            <person name="Gu Z."/>
            <person name="Guan P."/>
            <person name="Guigo R."/>
            <person name="Hillenmeyer M.E."/>
            <person name="Hladun S.L."/>
            <person name="Hogan J.R."/>
            <person name="Hong Y.S."/>
            <person name="Hoover J."/>
            <person name="Jaillon O."/>
            <person name="Ke Z."/>
            <person name="Kodira C."/>
            <person name="Kokoza E."/>
            <person name="Koutsos A."/>
            <person name="Letunic I."/>
            <person name="Levitsky A."/>
            <person name="Liang Y."/>
            <person name="Lin J.J."/>
            <person name="Lobo N.F."/>
            <person name="Lopez J.R."/>
            <person name="Malek J.A."/>
            <person name="McIntosh T.C."/>
            <person name="Meister S."/>
            <person name="Miller J."/>
            <person name="Mobarry C."/>
            <person name="Mongin E."/>
            <person name="Murphy S.D."/>
            <person name="O'Brochta D.A."/>
            <person name="Pfannkoch C."/>
            <person name="Qi R."/>
            <person name="Regier M.A."/>
            <person name="Remington K."/>
            <person name="Shao H."/>
            <person name="Sharakhova M.V."/>
            <person name="Sitter C.D."/>
            <person name="Shetty J."/>
            <person name="Smith T.J."/>
            <person name="Strong R."/>
            <person name="Sun J."/>
            <person name="Thomasova D."/>
            <person name="Ton L.Q."/>
            <person name="Topalis P."/>
            <person name="Tu Z."/>
            <person name="Unger M.F."/>
            <person name="Walenz B."/>
            <person name="Wang A."/>
            <person name="Wang J."/>
            <person name="Wang M."/>
            <person name="Wang X."/>
            <person name="Woodford K.J."/>
            <person name="Wortman J.R."/>
            <person name="Wu M."/>
            <person name="Yao A."/>
            <person name="Zdobnov E.M."/>
            <person name="Zhang H."/>
            <person name="Zhao Q."/>
            <person name="Zhao S."/>
            <person name="Zhu S.C."/>
            <person name="Zhimulev I."/>
            <person name="Coluzzi M."/>
            <person name="della Torre A."/>
            <person name="Roth C.W."/>
            <person name="Louis C."/>
            <person name="Kalush F."/>
            <person name="Mural R.J."/>
            <person name="Myers E.W."/>
            <person name="Adams M.D."/>
            <person name="Smith H.O."/>
            <person name="Broder S."/>
            <person name="Gardner M.J."/>
            <person name="Fraser C.M."/>
            <person name="Birney E."/>
            <person name="Bork P."/>
            <person name="Brey P.T."/>
            <person name="Venter J.C."/>
            <person name="Weissenbach J."/>
            <person name="Kafatos F.C."/>
            <person name="Collins F.H."/>
            <person name="Hoffman S.L."/>
        </authorList>
    </citation>
    <scope>NUCLEOTIDE SEQUENCE [LARGE SCALE GENOMIC DNA]</scope>
    <source>
        <strain evidence="6 7">PEST</strain>
    </source>
</reference>
<feature type="region of interest" description="Disordered" evidence="5">
    <location>
        <begin position="148"/>
        <end position="184"/>
    </location>
</feature>
<protein>
    <recommendedName>
        <fullName evidence="3">Mini-chromosome maintenance complex-binding protein</fullName>
    </recommendedName>
</protein>
<dbReference type="PANTHER" id="PTHR13489:SF0">
    <property type="entry name" value="MINI-CHROMOSOME MAINTENANCE COMPLEX-BINDING PROTEIN"/>
    <property type="match status" value="1"/>
</dbReference>
<dbReference type="EMBL" id="AAAB01008834">
    <property type="status" value="NOT_ANNOTATED_CDS"/>
    <property type="molecule type" value="Genomic_DNA"/>
</dbReference>
<evidence type="ECO:0000256" key="1">
    <source>
        <dbReference type="ARBA" id="ARBA00004123"/>
    </source>
</evidence>
<comment type="similarity">
    <text evidence="2">Belongs to the MCMBP family.</text>
</comment>
<evidence type="ECO:0000256" key="4">
    <source>
        <dbReference type="ARBA" id="ARBA00023242"/>
    </source>
</evidence>
<keyword evidence="7" id="KW-1185">Reference proteome</keyword>
<dbReference type="InterPro" id="IPR019140">
    <property type="entry name" value="MCM_complex-bd"/>
</dbReference>
<dbReference type="VEuPathDB" id="VectorBase:AGAMI1_007944"/>
<dbReference type="InParanoid" id="A0A1S4H7U2"/>
<reference evidence="6" key="3">
    <citation type="submission" date="2020-05" db="UniProtKB">
        <authorList>
            <consortium name="EnsemblMetazoa"/>
        </authorList>
    </citation>
    <scope>IDENTIFICATION</scope>
    <source>
        <strain evidence="6">PEST</strain>
    </source>
</reference>
<accession>A0A1S4H7U2</accession>
<dbReference type="EnsemblMetazoa" id="AGAP011536-RA">
    <property type="protein sequence ID" value="AGAP011536-PA"/>
    <property type="gene ID" value="AGAP011536"/>
</dbReference>
<proteinExistence type="inferred from homology"/>
<dbReference type="FunCoup" id="A0A1S4H7U2">
    <property type="interactions" value="2533"/>
</dbReference>
<dbReference type="Proteomes" id="UP000007062">
    <property type="component" value="Chromosome 3L"/>
</dbReference>
<dbReference type="GO" id="GO:0006261">
    <property type="term" value="P:DNA-templated DNA replication"/>
    <property type="evidence" value="ECO:0000318"/>
    <property type="project" value="GO_Central"/>
</dbReference>
<evidence type="ECO:0000256" key="3">
    <source>
        <dbReference type="ARBA" id="ARBA00015405"/>
    </source>
</evidence>
<evidence type="ECO:0000256" key="2">
    <source>
        <dbReference type="ARBA" id="ARBA00007925"/>
    </source>
</evidence>
<dbReference type="GO" id="GO:0003682">
    <property type="term" value="F:chromatin binding"/>
    <property type="evidence" value="ECO:0000318"/>
    <property type="project" value="GO_Central"/>
</dbReference>
<sequence length="723" mass="80385">MMETVREIAAWTPEYLIANEPACLERLSADEALWSTIPLLNCTELAHLPDGCLVRFRGMLQDMQDPECYLERYAVRSKSDGTVVRQQNGKYRDLLVFNAASETVDTGCTGDGSTFGERRSLFVVTVPGQNPWAAGYEKEQEAAGVRPTGWKHGEQMPSATAKRSHEDDTEMEVDGTTTTTTVPGECNGNKKRTANGGDGTALAASSNGTAVLSADYLLNSPIANRPGKACLVKLYSNYDDWALNTVLEVAGFLSVDPALDGSGDSTGLDEFVDDVSEHQATHPPPSLIPRLHAVSVRKLPHTNPLLLRGPPSSDACLDALAETTYKDLHNLLTQCLFGDGVAADYLLCHLVSSVYIRDEVECRGQFCLNLSNIPAEVLPGYTRSLYELLELLLPASHYLPMTLDNMNTLQFAPKKDYKTNKLTSGILQLAPHTHLVLDETRLEAGKLESAGVEAVKHVAHLIKAQRLKYDFQFYQLDFNTDVPVLVLSEGKSMLPSNCYLPIVPDLDAIKLIDETIKAGRHYVAPKLDGMRRFLTGARVRPFDMKTLDPTVVQDDFVRMRTENSAVTMDDLHALFVLARLLGLSRGRTALHRDDWERAKSNCYLPIVPDLDAIKLIDETIKAGRHYVAPKLDGMRRFLTGARVRPFDMKTLDPTVVQDDFVRMRTENSAVTMDDLHGLFVLARLLGLSRGRTALHRDDWERAKVLEGERRNRMELFSKRKSEP</sequence>
<dbReference type="GO" id="GO:0005634">
    <property type="term" value="C:nucleus"/>
    <property type="evidence" value="ECO:0007669"/>
    <property type="project" value="UniProtKB-SubCell"/>
</dbReference>
<keyword evidence="4" id="KW-0539">Nucleus</keyword>